<dbReference type="CDD" id="cd01392">
    <property type="entry name" value="HTH_LacI"/>
    <property type="match status" value="1"/>
</dbReference>
<comment type="caution">
    <text evidence="5">The sequence shown here is derived from an EMBL/GenBank/DDBJ whole genome shotgun (WGS) entry which is preliminary data.</text>
</comment>
<dbReference type="PANTHER" id="PTHR30146:SF109">
    <property type="entry name" value="HTH-TYPE TRANSCRIPTIONAL REGULATOR GALS"/>
    <property type="match status" value="1"/>
</dbReference>
<dbReference type="EMBL" id="RHIB01000001">
    <property type="protein sequence ID" value="RNA68418.1"/>
    <property type="molecule type" value="Genomic_DNA"/>
</dbReference>
<evidence type="ECO:0000256" key="1">
    <source>
        <dbReference type="ARBA" id="ARBA00023015"/>
    </source>
</evidence>
<dbReference type="SUPFAM" id="SSF53822">
    <property type="entry name" value="Periplasmic binding protein-like I"/>
    <property type="match status" value="1"/>
</dbReference>
<name>A0A3M7TRX9_9BACI</name>
<evidence type="ECO:0000256" key="2">
    <source>
        <dbReference type="ARBA" id="ARBA00023125"/>
    </source>
</evidence>
<proteinExistence type="predicted"/>
<organism evidence="5 6">
    <name type="scientific">Alteribacter keqinensis</name>
    <dbReference type="NCBI Taxonomy" id="2483800"/>
    <lineage>
        <taxon>Bacteria</taxon>
        <taxon>Bacillati</taxon>
        <taxon>Bacillota</taxon>
        <taxon>Bacilli</taxon>
        <taxon>Bacillales</taxon>
        <taxon>Bacillaceae</taxon>
        <taxon>Alteribacter</taxon>
    </lineage>
</organism>
<evidence type="ECO:0000313" key="6">
    <source>
        <dbReference type="Proteomes" id="UP000278746"/>
    </source>
</evidence>
<dbReference type="PANTHER" id="PTHR30146">
    <property type="entry name" value="LACI-RELATED TRANSCRIPTIONAL REPRESSOR"/>
    <property type="match status" value="1"/>
</dbReference>
<dbReference type="InterPro" id="IPR028082">
    <property type="entry name" value="Peripla_BP_I"/>
</dbReference>
<accession>A0A3M7TRX9</accession>
<keyword evidence="6" id="KW-1185">Reference proteome</keyword>
<protein>
    <submittedName>
        <fullName evidence="5">LacI family transcriptional regulator</fullName>
    </submittedName>
</protein>
<dbReference type="Proteomes" id="UP000278746">
    <property type="component" value="Unassembled WGS sequence"/>
</dbReference>
<dbReference type="SUPFAM" id="SSF47413">
    <property type="entry name" value="lambda repressor-like DNA-binding domains"/>
    <property type="match status" value="1"/>
</dbReference>
<keyword evidence="1" id="KW-0805">Transcription regulation</keyword>
<evidence type="ECO:0000313" key="5">
    <source>
        <dbReference type="EMBL" id="RNA68418.1"/>
    </source>
</evidence>
<dbReference type="InterPro" id="IPR010982">
    <property type="entry name" value="Lambda_DNA-bd_dom_sf"/>
</dbReference>
<sequence length="329" mass="36428">MTTIKDVAEKAKVAISTASYVLNGIDKVSPKTKARVLKAAQELNYQKNGFAVDLKKTKTNTIALLLDDLAGPFYSVLVKGVQDIVTEHGYGLVACSAIGGDRSTAVKYLKERRADGCIVFANNISDDLIKNVTQRNYPMVLLDRNLDCTSTIKVEVDNRGGASGAVEYLISKGHKDIAYISGPKESYNSQQRFEGYREALKKHHIPFRDIWVINGKFTKEGGELATKLLLAQQEKPTAVFYGNDEMAIGGMYAMKKAGMKLPDEMSVIGFDDILEAKYTNPQLTTIKQPKYELGALAAHLIFKVLENKECTQSSRLFTELLERESVKDL</sequence>
<dbReference type="OrthoDB" id="9775106at2"/>
<dbReference type="SMART" id="SM00354">
    <property type="entry name" value="HTH_LACI"/>
    <property type="match status" value="1"/>
</dbReference>
<keyword evidence="3" id="KW-0804">Transcription</keyword>
<dbReference type="GO" id="GO:0003700">
    <property type="term" value="F:DNA-binding transcription factor activity"/>
    <property type="evidence" value="ECO:0007669"/>
    <property type="project" value="TreeGrafter"/>
</dbReference>
<dbReference type="AlphaFoldDB" id="A0A3M7TRX9"/>
<dbReference type="RefSeq" id="WP_122895943.1">
    <property type="nucleotide sequence ID" value="NZ_RHIB01000001.1"/>
</dbReference>
<reference evidence="5 6" key="1">
    <citation type="submission" date="2018-10" db="EMBL/GenBank/DDBJ databases">
        <title>Bacillus Keqinensis sp. nov., a moderately halophilic bacterium isolated from a saline-alkaline lake.</title>
        <authorList>
            <person name="Wang H."/>
        </authorList>
    </citation>
    <scope>NUCLEOTIDE SEQUENCE [LARGE SCALE GENOMIC DNA]</scope>
    <source>
        <strain evidence="5 6">KQ-3</strain>
    </source>
</reference>
<dbReference type="GO" id="GO:0000976">
    <property type="term" value="F:transcription cis-regulatory region binding"/>
    <property type="evidence" value="ECO:0007669"/>
    <property type="project" value="TreeGrafter"/>
</dbReference>
<dbReference type="InterPro" id="IPR000843">
    <property type="entry name" value="HTH_LacI"/>
</dbReference>
<evidence type="ECO:0000256" key="3">
    <source>
        <dbReference type="ARBA" id="ARBA00023163"/>
    </source>
</evidence>
<keyword evidence="2" id="KW-0238">DNA-binding</keyword>
<dbReference type="CDD" id="cd06267">
    <property type="entry name" value="PBP1_LacI_sugar_binding-like"/>
    <property type="match status" value="1"/>
</dbReference>
<feature type="domain" description="HTH lacI-type" evidence="4">
    <location>
        <begin position="2"/>
        <end position="56"/>
    </location>
</feature>
<gene>
    <name evidence="5" type="ORF">EBO34_00100</name>
</gene>
<dbReference type="Pfam" id="PF13377">
    <property type="entry name" value="Peripla_BP_3"/>
    <property type="match status" value="1"/>
</dbReference>
<dbReference type="Gene3D" id="3.40.50.2300">
    <property type="match status" value="2"/>
</dbReference>
<evidence type="ECO:0000259" key="4">
    <source>
        <dbReference type="PROSITE" id="PS50932"/>
    </source>
</evidence>
<dbReference type="Gene3D" id="1.10.260.40">
    <property type="entry name" value="lambda repressor-like DNA-binding domains"/>
    <property type="match status" value="1"/>
</dbReference>
<dbReference type="InterPro" id="IPR046335">
    <property type="entry name" value="LacI/GalR-like_sensor"/>
</dbReference>
<dbReference type="Pfam" id="PF00356">
    <property type="entry name" value="LacI"/>
    <property type="match status" value="1"/>
</dbReference>
<dbReference type="PROSITE" id="PS50932">
    <property type="entry name" value="HTH_LACI_2"/>
    <property type="match status" value="1"/>
</dbReference>